<dbReference type="AlphaFoldDB" id="A0A1I7CHG1"/>
<protein>
    <submittedName>
        <fullName evidence="1">Acyl-CoA thioester hydrolase</fullName>
    </submittedName>
</protein>
<keyword evidence="2" id="KW-1185">Reference proteome</keyword>
<dbReference type="STRING" id="305507.SAMN04489724_3201"/>
<dbReference type="GO" id="GO:0047617">
    <property type="term" value="F:fatty acyl-CoA hydrolase activity"/>
    <property type="evidence" value="ECO:0007669"/>
    <property type="project" value="TreeGrafter"/>
</dbReference>
<keyword evidence="1" id="KW-0378">Hydrolase</keyword>
<gene>
    <name evidence="1" type="ORF">SAMN04489724_3201</name>
</gene>
<dbReference type="CDD" id="cd00586">
    <property type="entry name" value="4HBT"/>
    <property type="match status" value="1"/>
</dbReference>
<evidence type="ECO:0000313" key="1">
    <source>
        <dbReference type="EMBL" id="SFT98856.1"/>
    </source>
</evidence>
<dbReference type="InterPro" id="IPR050563">
    <property type="entry name" value="4-hydroxybenzoyl-CoA_TE"/>
</dbReference>
<dbReference type="PANTHER" id="PTHR31793">
    <property type="entry name" value="4-HYDROXYBENZOYL-COA THIOESTERASE FAMILY MEMBER"/>
    <property type="match status" value="1"/>
</dbReference>
<dbReference type="Pfam" id="PF13279">
    <property type="entry name" value="4HBT_2"/>
    <property type="match status" value="1"/>
</dbReference>
<evidence type="ECO:0000313" key="2">
    <source>
        <dbReference type="Proteomes" id="UP000199673"/>
    </source>
</evidence>
<dbReference type="SUPFAM" id="SSF54637">
    <property type="entry name" value="Thioesterase/thiol ester dehydrase-isomerase"/>
    <property type="match status" value="1"/>
</dbReference>
<dbReference type="RefSeq" id="WP_091695266.1">
    <property type="nucleotide sequence ID" value="NZ_FPBF01000004.1"/>
</dbReference>
<organism evidence="1 2">
    <name type="scientific">Algoriphagus locisalis</name>
    <dbReference type="NCBI Taxonomy" id="305507"/>
    <lineage>
        <taxon>Bacteria</taxon>
        <taxon>Pseudomonadati</taxon>
        <taxon>Bacteroidota</taxon>
        <taxon>Cytophagia</taxon>
        <taxon>Cytophagales</taxon>
        <taxon>Cyclobacteriaceae</taxon>
        <taxon>Algoriphagus</taxon>
    </lineage>
</organism>
<dbReference type="Proteomes" id="UP000199673">
    <property type="component" value="Unassembled WGS sequence"/>
</dbReference>
<sequence length="145" mass="16751">MNVPDPAQLEREIDFFLPIQIRFSDIDGYMHVNNGIYFNYFEHARAVFLDQVCQWDVMKIGCVVGRIEMDYFRPIHIDDTIKALVKCSRIGNSSFDLEQYLVGETKSGAQFTFAKSKCILVSVDMNTMKPMPLPENYRAKLQPKS</sequence>
<reference evidence="2" key="1">
    <citation type="submission" date="2016-10" db="EMBL/GenBank/DDBJ databases">
        <authorList>
            <person name="Varghese N."/>
            <person name="Submissions S."/>
        </authorList>
    </citation>
    <scope>NUCLEOTIDE SEQUENCE [LARGE SCALE GENOMIC DNA]</scope>
    <source>
        <strain evidence="2">DSM 23445</strain>
    </source>
</reference>
<dbReference type="OrthoDB" id="9791529at2"/>
<accession>A0A1I7CHG1</accession>
<dbReference type="PANTHER" id="PTHR31793:SF24">
    <property type="entry name" value="LONG-CHAIN ACYL-COA THIOESTERASE FADM"/>
    <property type="match status" value="1"/>
</dbReference>
<dbReference type="InterPro" id="IPR029069">
    <property type="entry name" value="HotDog_dom_sf"/>
</dbReference>
<proteinExistence type="predicted"/>
<dbReference type="Gene3D" id="3.10.129.10">
    <property type="entry name" value="Hotdog Thioesterase"/>
    <property type="match status" value="1"/>
</dbReference>
<name>A0A1I7CHG1_9BACT</name>
<dbReference type="EMBL" id="FPBF01000004">
    <property type="protein sequence ID" value="SFT98856.1"/>
    <property type="molecule type" value="Genomic_DNA"/>
</dbReference>